<keyword evidence="2" id="KW-1185">Reference proteome</keyword>
<evidence type="ECO:0000313" key="2">
    <source>
        <dbReference type="Proteomes" id="UP001483337"/>
    </source>
</evidence>
<gene>
    <name evidence="1" type="ORF">WJM97_12525</name>
</gene>
<evidence type="ECO:0000313" key="1">
    <source>
        <dbReference type="EMBL" id="WZB86234.1"/>
    </source>
</evidence>
<accession>A0ABZ2ULU1</accession>
<proteinExistence type="predicted"/>
<dbReference type="RefSeq" id="WP_353929150.1">
    <property type="nucleotide sequence ID" value="NZ_CP150886.1"/>
</dbReference>
<name>A0ABZ2ULU1_9CYAN</name>
<organism evidence="1 2">
    <name type="scientific">Okeanomitos corallinicola TIOX110</name>
    <dbReference type="NCBI Taxonomy" id="3133117"/>
    <lineage>
        <taxon>Bacteria</taxon>
        <taxon>Bacillati</taxon>
        <taxon>Cyanobacteriota</taxon>
        <taxon>Cyanophyceae</taxon>
        <taxon>Nostocales</taxon>
        <taxon>Aphanizomenonaceae</taxon>
        <taxon>Okeanomitos</taxon>
    </lineage>
</organism>
<dbReference type="EMBL" id="CP150886">
    <property type="protein sequence ID" value="WZB86234.1"/>
    <property type="molecule type" value="Genomic_DNA"/>
</dbReference>
<protein>
    <recommendedName>
        <fullName evidence="3">Restriction endonuclease</fullName>
    </recommendedName>
</protein>
<sequence>MNNWFSTQIPSSAFSLSSSNKIIFPELPETPTQPLVQLPKANPPILFLPQSSQLNL</sequence>
<dbReference type="Proteomes" id="UP001483337">
    <property type="component" value="Chromosome"/>
</dbReference>
<reference evidence="1 2" key="1">
    <citation type="submission" date="2024-04" db="EMBL/GenBank/DDBJ databases">
        <title>Okeanomitos corallinicola gen. &amp; sp. nov. (Nostocales, Cyanobacteria), a new toxic marine heterocyst-forming cyanobacterium from a coral reef.</title>
        <authorList>
            <person name="Li H."/>
            <person name="Li R."/>
            <person name="Kang J."/>
            <person name="Hii K.S."/>
            <person name="Mohamed H.F."/>
            <person name="Xu X."/>
            <person name="Luo Z."/>
        </authorList>
    </citation>
    <scope>NUCLEOTIDE SEQUENCE [LARGE SCALE GENOMIC DNA]</scope>
    <source>
        <strain evidence="1 2">TIOX110</strain>
    </source>
</reference>
<evidence type="ECO:0008006" key="3">
    <source>
        <dbReference type="Google" id="ProtNLM"/>
    </source>
</evidence>